<keyword evidence="2" id="KW-0288">FMN</keyword>
<evidence type="ECO:0000256" key="5">
    <source>
        <dbReference type="SAM" id="MobiDB-lite"/>
    </source>
</evidence>
<reference evidence="8" key="1">
    <citation type="journal article" date="2019" name="Int. J. Syst. Evol. Microbiol.">
        <title>The Global Catalogue of Microorganisms (GCM) 10K type strain sequencing project: providing services to taxonomists for standard genome sequencing and annotation.</title>
        <authorList>
            <consortium name="The Broad Institute Genomics Platform"/>
            <consortium name="The Broad Institute Genome Sequencing Center for Infectious Disease"/>
            <person name="Wu L."/>
            <person name="Ma J."/>
        </authorList>
    </citation>
    <scope>NUCLEOTIDE SEQUENCE [LARGE SCALE GENOMIC DNA]</scope>
    <source>
        <strain evidence="8">JCM 30742</strain>
    </source>
</reference>
<organism evidence="7 8">
    <name type="scientific">Arthrobacter ginkgonis</name>
    <dbReference type="NCBI Taxonomy" id="1630594"/>
    <lineage>
        <taxon>Bacteria</taxon>
        <taxon>Bacillati</taxon>
        <taxon>Actinomycetota</taxon>
        <taxon>Actinomycetes</taxon>
        <taxon>Micrococcales</taxon>
        <taxon>Micrococcaceae</taxon>
        <taxon>Arthrobacter</taxon>
    </lineage>
</organism>
<dbReference type="InterPro" id="IPR011251">
    <property type="entry name" value="Luciferase-like_dom"/>
</dbReference>
<evidence type="ECO:0000313" key="7">
    <source>
        <dbReference type="EMBL" id="GAA3680876.1"/>
    </source>
</evidence>
<accession>A0ABP7C7F9</accession>
<feature type="compositionally biased region" description="Low complexity" evidence="5">
    <location>
        <begin position="349"/>
        <end position="363"/>
    </location>
</feature>
<evidence type="ECO:0000259" key="6">
    <source>
        <dbReference type="Pfam" id="PF00296"/>
    </source>
</evidence>
<evidence type="ECO:0000256" key="1">
    <source>
        <dbReference type="ARBA" id="ARBA00022630"/>
    </source>
</evidence>
<dbReference type="Proteomes" id="UP001500752">
    <property type="component" value="Unassembled WGS sequence"/>
</dbReference>
<dbReference type="Gene3D" id="3.20.20.30">
    <property type="entry name" value="Luciferase-like domain"/>
    <property type="match status" value="1"/>
</dbReference>
<sequence length="371" mass="41425">MSLRIGFWTPTSGGWLRNVDMETERTPATFSHVKEIVQAAEELGFDLTLVPEVNLNDVRGFRGPVLDAWELSAAIAAVTSRLEIMAAVRPGFHHPAQAAKAAATIDDISGGRFSLNVVSAWWEAEARQYGGIFSAHDERYDRTEEWVEVVDGLWRQTPFSYSGRFYQLEGTYLEPKPQVLPRFYAGGESEAGRAAISRFADAYLMHGGTPEELSAKIADMRERRLAADRPPLESFGMAAYVIVRDTEEEALAELDRITDVRSGPAYDSYLEFVGKSELDTRVGLRDYSVTNRGLRPNLVGTPDQVAQRILEFERIGVDVLLLQFSPQLEEMKRFARDVFPLLEHLRPAQDATPAHATTQHATTSGRKPSHV</sequence>
<dbReference type="InterPro" id="IPR050172">
    <property type="entry name" value="SsuD_RutA_monooxygenase"/>
</dbReference>
<comment type="caution">
    <text evidence="7">The sequence shown here is derived from an EMBL/GenBank/DDBJ whole genome shotgun (WGS) entry which is preliminary data.</text>
</comment>
<keyword evidence="4" id="KW-0503">Monooxygenase</keyword>
<dbReference type="PANTHER" id="PTHR42847">
    <property type="entry name" value="ALKANESULFONATE MONOOXYGENASE"/>
    <property type="match status" value="1"/>
</dbReference>
<feature type="region of interest" description="Disordered" evidence="5">
    <location>
        <begin position="349"/>
        <end position="371"/>
    </location>
</feature>
<dbReference type="InterPro" id="IPR036661">
    <property type="entry name" value="Luciferase-like_sf"/>
</dbReference>
<keyword evidence="3" id="KW-0560">Oxidoreductase</keyword>
<evidence type="ECO:0000313" key="8">
    <source>
        <dbReference type="Proteomes" id="UP001500752"/>
    </source>
</evidence>
<gene>
    <name evidence="7" type="ORF">GCM10023081_18760</name>
</gene>
<keyword evidence="1" id="KW-0285">Flavoprotein</keyword>
<protein>
    <submittedName>
        <fullName evidence="7">LLM class flavin-dependent oxidoreductase</fullName>
    </submittedName>
</protein>
<dbReference type="CDD" id="cd01094">
    <property type="entry name" value="Alkanesulfonate_monoxygenase"/>
    <property type="match status" value="1"/>
</dbReference>
<dbReference type="PANTHER" id="PTHR42847:SF4">
    <property type="entry name" value="ALKANESULFONATE MONOOXYGENASE-RELATED"/>
    <property type="match status" value="1"/>
</dbReference>
<evidence type="ECO:0000256" key="4">
    <source>
        <dbReference type="ARBA" id="ARBA00023033"/>
    </source>
</evidence>
<dbReference type="Pfam" id="PF00296">
    <property type="entry name" value="Bac_luciferase"/>
    <property type="match status" value="1"/>
</dbReference>
<proteinExistence type="predicted"/>
<dbReference type="EMBL" id="BAABEO010000011">
    <property type="protein sequence ID" value="GAA3680876.1"/>
    <property type="molecule type" value="Genomic_DNA"/>
</dbReference>
<name>A0ABP7C7F9_9MICC</name>
<evidence type="ECO:0000256" key="3">
    <source>
        <dbReference type="ARBA" id="ARBA00023002"/>
    </source>
</evidence>
<dbReference type="RefSeq" id="WP_345150277.1">
    <property type="nucleotide sequence ID" value="NZ_BAABEO010000011.1"/>
</dbReference>
<keyword evidence="8" id="KW-1185">Reference proteome</keyword>
<evidence type="ECO:0000256" key="2">
    <source>
        <dbReference type="ARBA" id="ARBA00022643"/>
    </source>
</evidence>
<feature type="domain" description="Luciferase-like" evidence="6">
    <location>
        <begin position="25"/>
        <end position="318"/>
    </location>
</feature>
<dbReference type="SUPFAM" id="SSF51679">
    <property type="entry name" value="Bacterial luciferase-like"/>
    <property type="match status" value="1"/>
</dbReference>